<evidence type="ECO:0000313" key="1">
    <source>
        <dbReference type="EMBL" id="CAJ2634175.1"/>
    </source>
</evidence>
<gene>
    <name evidence="1" type="ORF">MILVUS5_LOCUS5147</name>
</gene>
<accession>A0ACB0IQI0</accession>
<keyword evidence="2" id="KW-1185">Reference proteome</keyword>
<reference evidence="1" key="1">
    <citation type="submission" date="2023-10" db="EMBL/GenBank/DDBJ databases">
        <authorList>
            <person name="Rodriguez Cubillos JULIANA M."/>
            <person name="De Vega J."/>
        </authorList>
    </citation>
    <scope>NUCLEOTIDE SEQUENCE</scope>
</reference>
<dbReference type="Proteomes" id="UP001177021">
    <property type="component" value="Unassembled WGS sequence"/>
</dbReference>
<protein>
    <submittedName>
        <fullName evidence="1">Uncharacterized protein</fullName>
    </submittedName>
</protein>
<comment type="caution">
    <text evidence="1">The sequence shown here is derived from an EMBL/GenBank/DDBJ whole genome shotgun (WGS) entry which is preliminary data.</text>
</comment>
<name>A0ACB0IQI0_TRIPR</name>
<proteinExistence type="predicted"/>
<dbReference type="EMBL" id="CASHSV030000002">
    <property type="protein sequence ID" value="CAJ2634175.1"/>
    <property type="molecule type" value="Genomic_DNA"/>
</dbReference>
<organism evidence="1 2">
    <name type="scientific">Trifolium pratense</name>
    <name type="common">Red clover</name>
    <dbReference type="NCBI Taxonomy" id="57577"/>
    <lineage>
        <taxon>Eukaryota</taxon>
        <taxon>Viridiplantae</taxon>
        <taxon>Streptophyta</taxon>
        <taxon>Embryophyta</taxon>
        <taxon>Tracheophyta</taxon>
        <taxon>Spermatophyta</taxon>
        <taxon>Magnoliopsida</taxon>
        <taxon>eudicotyledons</taxon>
        <taxon>Gunneridae</taxon>
        <taxon>Pentapetalae</taxon>
        <taxon>rosids</taxon>
        <taxon>fabids</taxon>
        <taxon>Fabales</taxon>
        <taxon>Fabaceae</taxon>
        <taxon>Papilionoideae</taxon>
        <taxon>50 kb inversion clade</taxon>
        <taxon>NPAAA clade</taxon>
        <taxon>Hologalegina</taxon>
        <taxon>IRL clade</taxon>
        <taxon>Trifolieae</taxon>
        <taxon>Trifolium</taxon>
    </lineage>
</organism>
<sequence length="179" mass="19905">MVAHQNRFGKDSENIKAWTAVLSEVADLKGHHIHTGFEIDHIKEIVDKVHAKITPKPLLSGDDSVGLDHHTENVKSLLDDTDHSVCMLGIYGLGGIGKTELAKALYNKIVHQFEAASFLANVREKSNKINGLGELQKTLLSEMFERPETELGSTSKGIYEIKHKLGKKKVLLVLDMLMR</sequence>
<evidence type="ECO:0000313" key="2">
    <source>
        <dbReference type="Proteomes" id="UP001177021"/>
    </source>
</evidence>